<dbReference type="Proteomes" id="UP000280434">
    <property type="component" value="Unassembled WGS sequence"/>
</dbReference>
<reference evidence="1 2" key="1">
    <citation type="submission" date="2018-10" db="EMBL/GenBank/DDBJ databases">
        <title>Paraburkholderia sp. 7MK8-2, isolated from soil.</title>
        <authorList>
            <person name="Gao Z.-H."/>
            <person name="Qiu L.-H."/>
        </authorList>
    </citation>
    <scope>NUCLEOTIDE SEQUENCE [LARGE SCALE GENOMIC DNA]</scope>
    <source>
        <strain evidence="1 2">7MK8-2</strain>
    </source>
</reference>
<gene>
    <name evidence="1" type="ORF">D7S89_16715</name>
</gene>
<sequence>MNPHSSSSSPATATEIRDIIGPLEDDVIERIMSTGATSAEVLDAYTWRRSDQRLQRTPHYELHGRAAHVLAILETEEPDVDE</sequence>
<name>A0A494X8D8_9BURK</name>
<proteinExistence type="predicted"/>
<dbReference type="EMBL" id="RBZV01000006">
    <property type="protein sequence ID" value="RKP46985.1"/>
    <property type="molecule type" value="Genomic_DNA"/>
</dbReference>
<organism evidence="1 2">
    <name type="scientific">Trinickia fusca</name>
    <dbReference type="NCBI Taxonomy" id="2419777"/>
    <lineage>
        <taxon>Bacteria</taxon>
        <taxon>Pseudomonadati</taxon>
        <taxon>Pseudomonadota</taxon>
        <taxon>Betaproteobacteria</taxon>
        <taxon>Burkholderiales</taxon>
        <taxon>Burkholderiaceae</taxon>
        <taxon>Trinickia</taxon>
    </lineage>
</organism>
<dbReference type="RefSeq" id="WP_121278943.1">
    <property type="nucleotide sequence ID" value="NZ_RBZV01000006.1"/>
</dbReference>
<comment type="caution">
    <text evidence="1">The sequence shown here is derived from an EMBL/GenBank/DDBJ whole genome shotgun (WGS) entry which is preliminary data.</text>
</comment>
<protein>
    <submittedName>
        <fullName evidence="1">Uncharacterized protein</fullName>
    </submittedName>
</protein>
<evidence type="ECO:0000313" key="2">
    <source>
        <dbReference type="Proteomes" id="UP000280434"/>
    </source>
</evidence>
<dbReference type="AlphaFoldDB" id="A0A494X8D8"/>
<accession>A0A494X8D8</accession>
<keyword evidence="2" id="KW-1185">Reference proteome</keyword>
<dbReference type="OrthoDB" id="9008605at2"/>
<evidence type="ECO:0000313" key="1">
    <source>
        <dbReference type="EMBL" id="RKP46985.1"/>
    </source>
</evidence>